<feature type="region of interest" description="Disordered" evidence="1">
    <location>
        <begin position="1"/>
        <end position="33"/>
    </location>
</feature>
<name>A0ABS8S239_DATST</name>
<comment type="caution">
    <text evidence="2">The sequence shown here is derived from an EMBL/GenBank/DDBJ whole genome shotgun (WGS) entry which is preliminary data.</text>
</comment>
<gene>
    <name evidence="2" type="ORF">HAX54_018584</name>
</gene>
<dbReference type="Proteomes" id="UP000823775">
    <property type="component" value="Unassembled WGS sequence"/>
</dbReference>
<accession>A0ABS8S239</accession>
<evidence type="ECO:0000313" key="2">
    <source>
        <dbReference type="EMBL" id="MCD7452909.1"/>
    </source>
</evidence>
<evidence type="ECO:0000256" key="1">
    <source>
        <dbReference type="SAM" id="MobiDB-lite"/>
    </source>
</evidence>
<reference evidence="2 3" key="1">
    <citation type="journal article" date="2021" name="BMC Genomics">
        <title>Datura genome reveals duplications of psychoactive alkaloid biosynthetic genes and high mutation rate following tissue culture.</title>
        <authorList>
            <person name="Rajewski A."/>
            <person name="Carter-House D."/>
            <person name="Stajich J."/>
            <person name="Litt A."/>
        </authorList>
    </citation>
    <scope>NUCLEOTIDE SEQUENCE [LARGE SCALE GENOMIC DNA]</scope>
    <source>
        <strain evidence="2">AR-01</strain>
    </source>
</reference>
<dbReference type="EMBL" id="JACEIK010000227">
    <property type="protein sequence ID" value="MCD7452909.1"/>
    <property type="molecule type" value="Genomic_DNA"/>
</dbReference>
<feature type="compositionally biased region" description="Basic residues" evidence="1">
    <location>
        <begin position="1"/>
        <end position="19"/>
    </location>
</feature>
<keyword evidence="3" id="KW-1185">Reference proteome</keyword>
<sequence>MAKSPSKHLRRLSKRRKSPIHSSSTVKISDFSTNEELKSSVTKQRKISHLGSVHKKLKDALKTTVDNLMKKTLKIKDTLNEVVDRLQKIQESLAKVGIVTWTRDEVFDNELIVAVRTPTHHSPNILRNSIIPF</sequence>
<protein>
    <submittedName>
        <fullName evidence="2">Uncharacterized protein</fullName>
    </submittedName>
</protein>
<proteinExistence type="predicted"/>
<organism evidence="2 3">
    <name type="scientific">Datura stramonium</name>
    <name type="common">Jimsonweed</name>
    <name type="synonym">Common thornapple</name>
    <dbReference type="NCBI Taxonomy" id="4076"/>
    <lineage>
        <taxon>Eukaryota</taxon>
        <taxon>Viridiplantae</taxon>
        <taxon>Streptophyta</taxon>
        <taxon>Embryophyta</taxon>
        <taxon>Tracheophyta</taxon>
        <taxon>Spermatophyta</taxon>
        <taxon>Magnoliopsida</taxon>
        <taxon>eudicotyledons</taxon>
        <taxon>Gunneridae</taxon>
        <taxon>Pentapetalae</taxon>
        <taxon>asterids</taxon>
        <taxon>lamiids</taxon>
        <taxon>Solanales</taxon>
        <taxon>Solanaceae</taxon>
        <taxon>Solanoideae</taxon>
        <taxon>Datureae</taxon>
        <taxon>Datura</taxon>
    </lineage>
</organism>
<evidence type="ECO:0000313" key="3">
    <source>
        <dbReference type="Proteomes" id="UP000823775"/>
    </source>
</evidence>
<feature type="compositionally biased region" description="Polar residues" evidence="1">
    <location>
        <begin position="20"/>
        <end position="33"/>
    </location>
</feature>